<dbReference type="EMBL" id="QPJW01000001">
    <property type="protein sequence ID" value="RCX22730.1"/>
    <property type="molecule type" value="Genomic_DNA"/>
</dbReference>
<dbReference type="InterPro" id="IPR048466">
    <property type="entry name" value="DNA_pol3_delta-like_C"/>
</dbReference>
<dbReference type="RefSeq" id="WP_114494687.1">
    <property type="nucleotide sequence ID" value="NZ_QPJW01000001.1"/>
</dbReference>
<comment type="caution">
    <text evidence="11">The sequence shown here is derived from an EMBL/GenBank/DDBJ whole genome shotgun (WGS) entry which is preliminary data.</text>
</comment>
<organism evidence="11 12">
    <name type="scientific">Fontibacillus phaseoli</name>
    <dbReference type="NCBI Taxonomy" id="1416533"/>
    <lineage>
        <taxon>Bacteria</taxon>
        <taxon>Bacillati</taxon>
        <taxon>Bacillota</taxon>
        <taxon>Bacilli</taxon>
        <taxon>Bacillales</taxon>
        <taxon>Paenibacillaceae</taxon>
        <taxon>Fontibacillus</taxon>
    </lineage>
</organism>
<dbReference type="SUPFAM" id="SSF48019">
    <property type="entry name" value="post-AAA+ oligomerization domain-like"/>
    <property type="match status" value="1"/>
</dbReference>
<dbReference type="OrthoDB" id="9775929at2"/>
<comment type="catalytic activity">
    <reaction evidence="8">
        <text>DNA(n) + a 2'-deoxyribonucleoside 5'-triphosphate = DNA(n+1) + diphosphate</text>
        <dbReference type="Rhea" id="RHEA:22508"/>
        <dbReference type="Rhea" id="RHEA-COMP:17339"/>
        <dbReference type="Rhea" id="RHEA-COMP:17340"/>
        <dbReference type="ChEBI" id="CHEBI:33019"/>
        <dbReference type="ChEBI" id="CHEBI:61560"/>
        <dbReference type="ChEBI" id="CHEBI:173112"/>
        <dbReference type="EC" id="2.7.7.7"/>
    </reaction>
</comment>
<evidence type="ECO:0000313" key="12">
    <source>
        <dbReference type="Proteomes" id="UP000253090"/>
    </source>
</evidence>
<reference evidence="11 12" key="1">
    <citation type="submission" date="2018-07" db="EMBL/GenBank/DDBJ databases">
        <title>Genomic Encyclopedia of Type Strains, Phase III (KMG-III): the genomes of soil and plant-associated and newly described type strains.</title>
        <authorList>
            <person name="Whitman W."/>
        </authorList>
    </citation>
    <scope>NUCLEOTIDE SEQUENCE [LARGE SCALE GENOMIC DNA]</scope>
    <source>
        <strain evidence="11 12">CECT 8333</strain>
    </source>
</reference>
<dbReference type="GO" id="GO:0006261">
    <property type="term" value="P:DNA-templated DNA replication"/>
    <property type="evidence" value="ECO:0007669"/>
    <property type="project" value="TreeGrafter"/>
</dbReference>
<evidence type="ECO:0000256" key="2">
    <source>
        <dbReference type="ARBA" id="ARBA00017703"/>
    </source>
</evidence>
<keyword evidence="12" id="KW-1185">Reference proteome</keyword>
<dbReference type="GO" id="GO:0003677">
    <property type="term" value="F:DNA binding"/>
    <property type="evidence" value="ECO:0007669"/>
    <property type="project" value="InterPro"/>
</dbReference>
<dbReference type="PANTHER" id="PTHR34388:SF1">
    <property type="entry name" value="DNA POLYMERASE III SUBUNIT DELTA"/>
    <property type="match status" value="1"/>
</dbReference>
<accession>A0A369BMB8</accession>
<dbReference type="Pfam" id="PF21694">
    <property type="entry name" value="DNA_pol3_delta_C"/>
    <property type="match status" value="1"/>
</dbReference>
<dbReference type="AlphaFoldDB" id="A0A369BMB8"/>
<dbReference type="InterPro" id="IPR010372">
    <property type="entry name" value="DNA_pol3_delta_N"/>
</dbReference>
<dbReference type="GO" id="GO:0009360">
    <property type="term" value="C:DNA polymerase III complex"/>
    <property type="evidence" value="ECO:0007669"/>
    <property type="project" value="InterPro"/>
</dbReference>
<keyword evidence="6" id="KW-0239">DNA-directed DNA polymerase</keyword>
<evidence type="ECO:0000313" key="11">
    <source>
        <dbReference type="EMBL" id="RCX22730.1"/>
    </source>
</evidence>
<feature type="domain" description="DNA polymerase III delta subunit-like C-terminal" evidence="10">
    <location>
        <begin position="217"/>
        <end position="337"/>
    </location>
</feature>
<dbReference type="SUPFAM" id="SSF52540">
    <property type="entry name" value="P-loop containing nucleoside triphosphate hydrolases"/>
    <property type="match status" value="1"/>
</dbReference>
<dbReference type="Pfam" id="PF06144">
    <property type="entry name" value="DNA_pol3_delta"/>
    <property type="match status" value="1"/>
</dbReference>
<dbReference type="InterPro" id="IPR027417">
    <property type="entry name" value="P-loop_NTPase"/>
</dbReference>
<evidence type="ECO:0000256" key="6">
    <source>
        <dbReference type="ARBA" id="ARBA00022932"/>
    </source>
</evidence>
<keyword evidence="4" id="KW-0548">Nucleotidyltransferase</keyword>
<dbReference type="Gene3D" id="1.20.272.10">
    <property type="match status" value="1"/>
</dbReference>
<evidence type="ECO:0000256" key="7">
    <source>
        <dbReference type="ARBA" id="ARBA00034754"/>
    </source>
</evidence>
<name>A0A369BMB8_9BACL</name>
<gene>
    <name evidence="11" type="ORF">DFP94_101313</name>
</gene>
<evidence type="ECO:0000256" key="5">
    <source>
        <dbReference type="ARBA" id="ARBA00022705"/>
    </source>
</evidence>
<protein>
    <recommendedName>
        <fullName evidence="2">DNA polymerase III subunit delta</fullName>
        <ecNumber evidence="1">2.7.7.7</ecNumber>
    </recommendedName>
</protein>
<evidence type="ECO:0000256" key="1">
    <source>
        <dbReference type="ARBA" id="ARBA00012417"/>
    </source>
</evidence>
<comment type="similarity">
    <text evidence="7">Belongs to the DNA polymerase HolA subunit family.</text>
</comment>
<dbReference type="NCBIfam" id="TIGR01128">
    <property type="entry name" value="holA"/>
    <property type="match status" value="1"/>
</dbReference>
<keyword evidence="5" id="KW-0235">DNA replication</keyword>
<dbReference type="InterPro" id="IPR008921">
    <property type="entry name" value="DNA_pol3_clamp-load_cplx_C"/>
</dbReference>
<dbReference type="InterPro" id="IPR005790">
    <property type="entry name" value="DNA_polIII_delta"/>
</dbReference>
<dbReference type="PANTHER" id="PTHR34388">
    <property type="entry name" value="DNA POLYMERASE III SUBUNIT DELTA"/>
    <property type="match status" value="1"/>
</dbReference>
<evidence type="ECO:0000259" key="9">
    <source>
        <dbReference type="Pfam" id="PF06144"/>
    </source>
</evidence>
<feature type="domain" description="DNA polymerase III delta N-terminal" evidence="9">
    <location>
        <begin position="19"/>
        <end position="143"/>
    </location>
</feature>
<dbReference type="Gene3D" id="3.40.50.300">
    <property type="entry name" value="P-loop containing nucleotide triphosphate hydrolases"/>
    <property type="match status" value="1"/>
</dbReference>
<dbReference type="GO" id="GO:0003887">
    <property type="term" value="F:DNA-directed DNA polymerase activity"/>
    <property type="evidence" value="ECO:0007669"/>
    <property type="project" value="UniProtKB-KW"/>
</dbReference>
<evidence type="ECO:0000256" key="3">
    <source>
        <dbReference type="ARBA" id="ARBA00022679"/>
    </source>
</evidence>
<sequence>MDVKTAVKQLKQGQVSPLYLCYGTEKYQIQEFIGLLQEQVVDPDQKDFSMAVFDLAETPMEVVVEEAETLPFLVERKLIVVRDSSVFTAGKEGGKIEHKLEALTAYMDNPAEHSVIVFVVHGEKLDERKKIVKAMKAAGTVLSFMPLGGSELTQWVVREVEKRGRRIGREAAEALVAAVGVQMTALAVEVDKLCLYAGEGGMIDAAAIDQLVAKTTEQNVFAMVEHIAGLKLEQALDIFYELLKQREEPIKIAALIARQFRIMLQVKDMARQSYSQQQIASQLGLHPYAVKIAGEQARKFEHARLKRILSELAQLDYQMKSGGIDKVLGLELFLLKLGA</sequence>
<evidence type="ECO:0000256" key="4">
    <source>
        <dbReference type="ARBA" id="ARBA00022695"/>
    </source>
</evidence>
<evidence type="ECO:0000256" key="8">
    <source>
        <dbReference type="ARBA" id="ARBA00049244"/>
    </source>
</evidence>
<dbReference type="EC" id="2.7.7.7" evidence="1"/>
<dbReference type="Gene3D" id="1.10.8.60">
    <property type="match status" value="1"/>
</dbReference>
<evidence type="ECO:0000259" key="10">
    <source>
        <dbReference type="Pfam" id="PF21694"/>
    </source>
</evidence>
<dbReference type="Proteomes" id="UP000253090">
    <property type="component" value="Unassembled WGS sequence"/>
</dbReference>
<proteinExistence type="inferred from homology"/>
<keyword evidence="3" id="KW-0808">Transferase</keyword>